<dbReference type="Proteomes" id="UP000193642">
    <property type="component" value="Unassembled WGS sequence"/>
</dbReference>
<keyword evidence="2" id="KW-1185">Reference proteome</keyword>
<sequence length="302" mass="33254">MTFDAGEEDSCINNLNGLGPEAEGNQLERVRPRGRVINLRTTGLYLIRSAFDVRQELQSLIDTSVTTQGSQIEELTNLYSDWCKRASNHFSQSREVIRSAALKFSTILNVNDPVKSLDSLRREVIKSCSQLNLAAKELEQGIEFLKNFLKTQVLKFNNSGVGLAHIAFDGMVSLWVMVVSTSLFASASGVPHIGAIGNKLTHHLFIGAIGMDQVLIDHLFGIISFSGPLWYGFWSTSNPLAGASSAPLSNLQKTLKAHRKCLAMFLKFIDIKANAWSISRPSSSDSSVCEFKDVCRVIGEKI</sequence>
<name>A0A1Y2BNQ7_9FUNG</name>
<evidence type="ECO:0000313" key="1">
    <source>
        <dbReference type="EMBL" id="ORY36389.1"/>
    </source>
</evidence>
<organism evidence="1 2">
    <name type="scientific">Rhizoclosmatium globosum</name>
    <dbReference type="NCBI Taxonomy" id="329046"/>
    <lineage>
        <taxon>Eukaryota</taxon>
        <taxon>Fungi</taxon>
        <taxon>Fungi incertae sedis</taxon>
        <taxon>Chytridiomycota</taxon>
        <taxon>Chytridiomycota incertae sedis</taxon>
        <taxon>Chytridiomycetes</taxon>
        <taxon>Chytridiales</taxon>
        <taxon>Chytriomycetaceae</taxon>
        <taxon>Rhizoclosmatium</taxon>
    </lineage>
</organism>
<proteinExistence type="predicted"/>
<gene>
    <name evidence="1" type="ORF">BCR33DRAFT_722199</name>
</gene>
<dbReference type="EMBL" id="MCGO01000056">
    <property type="protein sequence ID" value="ORY36389.1"/>
    <property type="molecule type" value="Genomic_DNA"/>
</dbReference>
<protein>
    <submittedName>
        <fullName evidence="1">Uncharacterized protein</fullName>
    </submittedName>
</protein>
<comment type="caution">
    <text evidence="1">The sequence shown here is derived from an EMBL/GenBank/DDBJ whole genome shotgun (WGS) entry which is preliminary data.</text>
</comment>
<dbReference type="AlphaFoldDB" id="A0A1Y2BNQ7"/>
<accession>A0A1Y2BNQ7</accession>
<reference evidence="1 2" key="1">
    <citation type="submission" date="2016-07" db="EMBL/GenBank/DDBJ databases">
        <title>Pervasive Adenine N6-methylation of Active Genes in Fungi.</title>
        <authorList>
            <consortium name="DOE Joint Genome Institute"/>
            <person name="Mondo S.J."/>
            <person name="Dannebaum R.O."/>
            <person name="Kuo R.C."/>
            <person name="Labutti K."/>
            <person name="Haridas S."/>
            <person name="Kuo A."/>
            <person name="Salamov A."/>
            <person name="Ahrendt S.R."/>
            <person name="Lipzen A."/>
            <person name="Sullivan W."/>
            <person name="Andreopoulos W.B."/>
            <person name="Clum A."/>
            <person name="Lindquist E."/>
            <person name="Daum C."/>
            <person name="Ramamoorthy G.K."/>
            <person name="Gryganskyi A."/>
            <person name="Culley D."/>
            <person name="Magnuson J.K."/>
            <person name="James T.Y."/>
            <person name="O'Malley M.A."/>
            <person name="Stajich J.E."/>
            <person name="Spatafora J.W."/>
            <person name="Visel A."/>
            <person name="Grigoriev I.V."/>
        </authorList>
    </citation>
    <scope>NUCLEOTIDE SEQUENCE [LARGE SCALE GENOMIC DNA]</scope>
    <source>
        <strain evidence="1 2">JEL800</strain>
    </source>
</reference>
<evidence type="ECO:0000313" key="2">
    <source>
        <dbReference type="Proteomes" id="UP000193642"/>
    </source>
</evidence>